<dbReference type="EMBL" id="CM010722">
    <property type="protein sequence ID" value="RZC72856.1"/>
    <property type="molecule type" value="Genomic_DNA"/>
</dbReference>
<organism evidence="2 3">
    <name type="scientific">Papaver somniferum</name>
    <name type="common">Opium poppy</name>
    <dbReference type="NCBI Taxonomy" id="3469"/>
    <lineage>
        <taxon>Eukaryota</taxon>
        <taxon>Viridiplantae</taxon>
        <taxon>Streptophyta</taxon>
        <taxon>Embryophyta</taxon>
        <taxon>Tracheophyta</taxon>
        <taxon>Spermatophyta</taxon>
        <taxon>Magnoliopsida</taxon>
        <taxon>Ranunculales</taxon>
        <taxon>Papaveraceae</taxon>
        <taxon>Papaveroideae</taxon>
        <taxon>Papaver</taxon>
    </lineage>
</organism>
<evidence type="ECO:0008006" key="4">
    <source>
        <dbReference type="Google" id="ProtNLM"/>
    </source>
</evidence>
<accession>A0A4Y7KJ15</accession>
<protein>
    <recommendedName>
        <fullName evidence="4">DAGKc domain-containing protein</fullName>
    </recommendedName>
</protein>
<feature type="signal peptide" evidence="1">
    <location>
        <begin position="1"/>
        <end position="19"/>
    </location>
</feature>
<sequence length="128" mass="14649">MFVVNFNILILFRFGFSLAHIGIGSDYVDIHLYQKLLMTEIDEGKSESDNFLMEFYIHDNILIGEGDSETEIVSHIPVCPVIVFVNSRSSGQLGGDLLITYRNLLNKHHVFINFQPVHRCLQKSGNRH</sequence>
<keyword evidence="3" id="KW-1185">Reference proteome</keyword>
<dbReference type="AlphaFoldDB" id="A0A4Y7KJ15"/>
<evidence type="ECO:0000313" key="2">
    <source>
        <dbReference type="EMBL" id="RZC72856.1"/>
    </source>
</evidence>
<evidence type="ECO:0000313" key="3">
    <source>
        <dbReference type="Proteomes" id="UP000316621"/>
    </source>
</evidence>
<feature type="chain" id="PRO_5021498315" description="DAGKc domain-containing protein" evidence="1">
    <location>
        <begin position="20"/>
        <end position="128"/>
    </location>
</feature>
<dbReference type="STRING" id="3469.A0A4Y7KJ15"/>
<dbReference type="Proteomes" id="UP000316621">
    <property type="component" value="Chromosome 8"/>
</dbReference>
<evidence type="ECO:0000256" key="1">
    <source>
        <dbReference type="SAM" id="SignalP"/>
    </source>
</evidence>
<proteinExistence type="predicted"/>
<keyword evidence="1" id="KW-0732">Signal</keyword>
<dbReference type="Gramene" id="RZC72856">
    <property type="protein sequence ID" value="RZC72856"/>
    <property type="gene ID" value="C5167_048336"/>
</dbReference>
<name>A0A4Y7KJ15_PAPSO</name>
<reference evidence="2 3" key="1">
    <citation type="journal article" date="2018" name="Science">
        <title>The opium poppy genome and morphinan production.</title>
        <authorList>
            <person name="Guo L."/>
            <person name="Winzer T."/>
            <person name="Yang X."/>
            <person name="Li Y."/>
            <person name="Ning Z."/>
            <person name="He Z."/>
            <person name="Teodor R."/>
            <person name="Lu Y."/>
            <person name="Bowser T.A."/>
            <person name="Graham I.A."/>
            <person name="Ye K."/>
        </authorList>
    </citation>
    <scope>NUCLEOTIDE SEQUENCE [LARGE SCALE GENOMIC DNA]</scope>
    <source>
        <strain evidence="3">cv. HN1</strain>
        <tissue evidence="2">Leaves</tissue>
    </source>
</reference>
<gene>
    <name evidence="2" type="ORF">C5167_048336</name>
</gene>